<keyword evidence="3" id="KW-0732">Signal</keyword>
<keyword evidence="2" id="KW-1133">Transmembrane helix</keyword>
<evidence type="ECO:0000256" key="1">
    <source>
        <dbReference type="SAM" id="MobiDB-lite"/>
    </source>
</evidence>
<proteinExistence type="predicted"/>
<evidence type="ECO:0000313" key="4">
    <source>
        <dbReference type="EMBL" id="KAL3772763.1"/>
    </source>
</evidence>
<keyword evidence="2" id="KW-0472">Membrane</keyword>
<feature type="chain" id="PRO_5044861351" evidence="3">
    <location>
        <begin position="16"/>
        <end position="153"/>
    </location>
</feature>
<evidence type="ECO:0000256" key="3">
    <source>
        <dbReference type="SAM" id="SignalP"/>
    </source>
</evidence>
<comment type="caution">
    <text evidence="4">The sequence shown here is derived from an EMBL/GenBank/DDBJ whole genome shotgun (WGS) entry which is preliminary data.</text>
</comment>
<keyword evidence="2" id="KW-0812">Transmembrane</keyword>
<evidence type="ECO:0000313" key="5">
    <source>
        <dbReference type="Proteomes" id="UP001530400"/>
    </source>
</evidence>
<accession>A0ABD3NBM5</accession>
<keyword evidence="5" id="KW-1185">Reference proteome</keyword>
<reference evidence="4 5" key="1">
    <citation type="submission" date="2024-10" db="EMBL/GenBank/DDBJ databases">
        <title>Updated reference genomes for cyclostephanoid diatoms.</title>
        <authorList>
            <person name="Roberts W.R."/>
            <person name="Alverson A.J."/>
        </authorList>
    </citation>
    <scope>NUCLEOTIDE SEQUENCE [LARGE SCALE GENOMIC DNA]</scope>
    <source>
        <strain evidence="4 5">AJA010-31</strain>
    </source>
</reference>
<feature type="compositionally biased region" description="Basic and acidic residues" evidence="1">
    <location>
        <begin position="124"/>
        <end position="146"/>
    </location>
</feature>
<dbReference type="Proteomes" id="UP001530400">
    <property type="component" value="Unassembled WGS sequence"/>
</dbReference>
<gene>
    <name evidence="4" type="ORF">ACHAWO_004125</name>
</gene>
<name>A0ABD3NBM5_9STRA</name>
<feature type="signal peptide" evidence="3">
    <location>
        <begin position="1"/>
        <end position="15"/>
    </location>
</feature>
<dbReference type="AlphaFoldDB" id="A0ABD3NBM5"/>
<feature type="region of interest" description="Disordered" evidence="1">
    <location>
        <begin position="124"/>
        <end position="153"/>
    </location>
</feature>
<protein>
    <submittedName>
        <fullName evidence="4">Uncharacterized protein</fullName>
    </submittedName>
</protein>
<dbReference type="EMBL" id="JALLPJ020001261">
    <property type="protein sequence ID" value="KAL3772763.1"/>
    <property type="molecule type" value="Genomic_DNA"/>
</dbReference>
<feature type="transmembrane region" description="Helical" evidence="2">
    <location>
        <begin position="55"/>
        <end position="75"/>
    </location>
</feature>
<evidence type="ECO:0000256" key="2">
    <source>
        <dbReference type="SAM" id="Phobius"/>
    </source>
</evidence>
<sequence>MKSTALICLVSAAHGFSFVPPTSSRVLPVSSSSIASRTSPRKSSSSLTMLDDNIVLGGAVAVGGLVAGIGLVAFAENMGERGKARGGGLSSDMATKLSGALLEDVEVDSVSDLTSLTEKLEAALKESGGAKEQELQMSEETKKRIEEEADDGW</sequence>
<organism evidence="4 5">
    <name type="scientific">Cyclotella atomus</name>
    <dbReference type="NCBI Taxonomy" id="382360"/>
    <lineage>
        <taxon>Eukaryota</taxon>
        <taxon>Sar</taxon>
        <taxon>Stramenopiles</taxon>
        <taxon>Ochrophyta</taxon>
        <taxon>Bacillariophyta</taxon>
        <taxon>Coscinodiscophyceae</taxon>
        <taxon>Thalassiosirophycidae</taxon>
        <taxon>Stephanodiscales</taxon>
        <taxon>Stephanodiscaceae</taxon>
        <taxon>Cyclotella</taxon>
    </lineage>
</organism>